<evidence type="ECO:0008006" key="3">
    <source>
        <dbReference type="Google" id="ProtNLM"/>
    </source>
</evidence>
<dbReference type="Proteomes" id="UP000270924">
    <property type="component" value="Unassembled WGS sequence"/>
</dbReference>
<name>A0A3P7DXA7_WUCBA</name>
<dbReference type="EMBL" id="UYWW01000670">
    <property type="protein sequence ID" value="VDM09057.1"/>
    <property type="molecule type" value="Genomic_DNA"/>
</dbReference>
<dbReference type="AlphaFoldDB" id="A0A3P7DXA7"/>
<evidence type="ECO:0000313" key="1">
    <source>
        <dbReference type="EMBL" id="VDM09057.1"/>
    </source>
</evidence>
<proteinExistence type="predicted"/>
<keyword evidence="2" id="KW-1185">Reference proteome</keyword>
<evidence type="ECO:0000313" key="2">
    <source>
        <dbReference type="Proteomes" id="UP000270924"/>
    </source>
</evidence>
<accession>A0A3P7DXA7</accession>
<protein>
    <recommendedName>
        <fullName evidence="3">Phage tail tape measure protein</fullName>
    </recommendedName>
</protein>
<sequence>MADDKQKLEQEINNINESLNEVNQSIYDIGANLNKTIRDGFINSIQHVRQLAEGLSKSKNLSKDINNINKELNNTISKSEKLNVSRIIAQQKLNKAIQDGDKITIKKYQKELQSYILQVRINESIEDQLRKTLALAEAEKAVSLEKKKQNDLTSVLKSNLKNAFSSLSGILTTAGIFKILIDSALRFNTISVNIGKSLGYGADNSDRVTSNLVKIAQTSNNVNVTLASAGEAMQQLSESTGFVSEYSKDALETQIMLTKQFGLTGDEAAGVYKFSVLTGKSSEAVNKAMVGAFVNTRNQLKVGVPFKQVMAEAAKVSGQLAVNLQNNPELITKAIVQTKALGTTLEQTKQQGEALLDFESSIENQLKAQLLTGESLNLERARAAALAGDQISLAKELANQGMTLEKFQQLNVIAQKSYAAALGLSADQLSEQLRKQKLAIKNGESFIQLTQDEALEAEKRQTIQDKFNNAILKLQDLVGNLVAGPFGKMLSVITDIVSQTWVLSTAMAAYIGKLTYSIALNTAEWILEKRKARTNAVDASIEAGKSAAKVPVIGAVLGIAAALASFAAFEGLLSKGDDVISEGGYGKRTLLSPEGAIKLNDKDTVIAGTDLGGGNKEKQSINNNIDLTPLITAIKEVKLSVDKLYNKDSSINMDGKKVGTTLIQSSYKVA</sequence>
<organism evidence="1 2">
    <name type="scientific">Wuchereria bancrofti</name>
    <dbReference type="NCBI Taxonomy" id="6293"/>
    <lineage>
        <taxon>Eukaryota</taxon>
        <taxon>Metazoa</taxon>
        <taxon>Ecdysozoa</taxon>
        <taxon>Nematoda</taxon>
        <taxon>Chromadorea</taxon>
        <taxon>Rhabditida</taxon>
        <taxon>Spirurina</taxon>
        <taxon>Spiruromorpha</taxon>
        <taxon>Filarioidea</taxon>
        <taxon>Onchocercidae</taxon>
        <taxon>Wuchereria</taxon>
    </lineage>
</organism>
<dbReference type="InParanoid" id="A0A3P7DXA7"/>
<reference evidence="1 2" key="1">
    <citation type="submission" date="2018-11" db="EMBL/GenBank/DDBJ databases">
        <authorList>
            <consortium name="Pathogen Informatics"/>
        </authorList>
    </citation>
    <scope>NUCLEOTIDE SEQUENCE [LARGE SCALE GENOMIC DNA]</scope>
</reference>
<gene>
    <name evidence="1" type="ORF">WBA_LOCUS2443</name>
</gene>